<accession>A0AAW0B510</accession>
<dbReference type="EMBL" id="JAWWNJ010000039">
    <property type="protein sequence ID" value="KAK7021146.1"/>
    <property type="molecule type" value="Genomic_DNA"/>
</dbReference>
<dbReference type="Proteomes" id="UP001362999">
    <property type="component" value="Unassembled WGS sequence"/>
</dbReference>
<sequence>MIGSGINLTDDQKATLARAKGALLTGRERVLASTATALNQHENIEVLHDSLNILRDETNAQLRLLHSRAVSSSERLVALVNDNGMNGRPPLVTPRLSPLSSPAAMRPLPDPLRADMHSVVPPRAPTETLEEFDRRAQLVGNGKRRAAAALSFGDDALESSTARPQQTQDAYSRMNPTKSLRFEDVSSISHSGHDIPAQRSIRILPEGMNRPTMPNGDISMTPAEEALEEFQVENERKIREFIHRQLGQALDLPARIKPPKLPTPDLYSGDKNDPVEFMNHFEGMATWMNAQFLGGPEADGYRVTLLKSLLTGNARDWFMDYVEGRNGPRMVPYDFTSIVCALHRRFITAATAQKASRVFDLVRYKAEDGPTKLMDDLESASRNMREPMTDFVIRKTFLQRIPSAMREFLTLQRSLSAELSSIKQLRFNASQWWDYHSHNKSNGDGSHSAPQKNSPADRRGPTRNTPTGQDKSGGTGAKPALKETNGGPPQHQKRCFKCGNAGHIASDKICPHHPSHTNPRVGMQRVVDSYAEEDAAERDLDPVDDNWGGSQYESEDEEPAAVNTDLGDLIELDEAEGDVRAGAMQFQYYASRIVISIPAMDSNPSPERRRWLSTLTDLEIVLADLSLNYGVTTAEELYGVSARGDLALIHDQRERDGLPALSDEASGNMLRALVRAHKYPVNHNTSFEELALEYELANEGVPTSRASTEEWDILLRYDAADHLRREVQNNPPPRWYSTSISTNQLAGNIDTLQDIEADMRHVLESINEARRGNNSRLRRARRASIATERLRRPTRERAQEVLDRLGDIYDEVIADTEGIEEDLAPFHRHVNSLHQADVAPAVIPDSPPPDYGRVPSLRTPSPQLPGYAPTAERRLTFVGTRIPGRSVTQLHRDDAEEVEALLADVSASSESAQSDDTLIPAEVDPPADTEEVEEPSDRTVLATSRQPPEPRDNDELILRTLVRSFALESFEWEVTYKDHAGVLYVVTEPLPPNHYLSPQMIVTHSLERARAMRERAEALNCSVDDVRDWLAQEERTIGIRDRVGYKDGEPYLFPGTAFHDLLARQDPEFDDENCLPGFRERTLLAQRIENAARIRRPDTLLTVGIDDQPVRKLKDIACLTAEVEIGGCKAYVLFDSGSNTDSITPEFAKATRCKVFKLEEQITLQLGCVGSRARINYGARAPVAFGGIAGYAYFDVVNLDRYDVVIGTPFMIKHKLLLDFGEREIRFPNGKTIPALSLSNEMSLIKERTDRALRNEPGRSLYRYPPVTIEDVDDEEDNCLPYLPSNHPHILLPESDFLTLPPAIPARRHSVAVEEIPDDSPTHALPPLPWDYPYVLELPE</sequence>
<feature type="region of interest" description="Disordered" evidence="1">
    <location>
        <begin position="840"/>
        <end position="870"/>
    </location>
</feature>
<reference evidence="2 3" key="1">
    <citation type="journal article" date="2024" name="J Genomics">
        <title>Draft genome sequencing and assembly of Favolaschia claudopus CIRM-BRFM 2984 isolated from oak limbs.</title>
        <authorList>
            <person name="Navarro D."/>
            <person name="Drula E."/>
            <person name="Chaduli D."/>
            <person name="Cazenave R."/>
            <person name="Ahrendt S."/>
            <person name="Wang J."/>
            <person name="Lipzen A."/>
            <person name="Daum C."/>
            <person name="Barry K."/>
            <person name="Grigoriev I.V."/>
            <person name="Favel A."/>
            <person name="Rosso M.N."/>
            <person name="Martin F."/>
        </authorList>
    </citation>
    <scope>NUCLEOTIDE SEQUENCE [LARGE SCALE GENOMIC DNA]</scope>
    <source>
        <strain evidence="2 3">CIRM-BRFM 2984</strain>
    </source>
</reference>
<dbReference type="InterPro" id="IPR021109">
    <property type="entry name" value="Peptidase_aspartic_dom_sf"/>
</dbReference>
<feature type="compositionally biased region" description="Polar residues" evidence="1">
    <location>
        <begin position="906"/>
        <end position="916"/>
    </location>
</feature>
<gene>
    <name evidence="2" type="ORF">R3P38DRAFT_2533741</name>
</gene>
<dbReference type="CDD" id="cd00303">
    <property type="entry name" value="retropepsin_like"/>
    <property type="match status" value="1"/>
</dbReference>
<feature type="non-terminal residue" evidence="2">
    <location>
        <position position="1340"/>
    </location>
</feature>
<name>A0AAW0B510_9AGAR</name>
<dbReference type="PANTHER" id="PTHR15503">
    <property type="entry name" value="LDOC1 RELATED"/>
    <property type="match status" value="1"/>
</dbReference>
<dbReference type="SUPFAM" id="SSF50630">
    <property type="entry name" value="Acid proteases"/>
    <property type="match status" value="1"/>
</dbReference>
<feature type="region of interest" description="Disordered" evidence="1">
    <location>
        <begin position="905"/>
        <end position="952"/>
    </location>
</feature>
<feature type="region of interest" description="Disordered" evidence="1">
    <location>
        <begin position="438"/>
        <end position="494"/>
    </location>
</feature>
<dbReference type="Gene3D" id="2.40.70.10">
    <property type="entry name" value="Acid Proteases"/>
    <property type="match status" value="1"/>
</dbReference>
<comment type="caution">
    <text evidence="2">The sequence shown here is derived from an EMBL/GenBank/DDBJ whole genome shotgun (WGS) entry which is preliminary data.</text>
</comment>
<organism evidence="2 3">
    <name type="scientific">Favolaschia claudopus</name>
    <dbReference type="NCBI Taxonomy" id="2862362"/>
    <lineage>
        <taxon>Eukaryota</taxon>
        <taxon>Fungi</taxon>
        <taxon>Dikarya</taxon>
        <taxon>Basidiomycota</taxon>
        <taxon>Agaricomycotina</taxon>
        <taxon>Agaricomycetes</taxon>
        <taxon>Agaricomycetidae</taxon>
        <taxon>Agaricales</taxon>
        <taxon>Marasmiineae</taxon>
        <taxon>Mycenaceae</taxon>
        <taxon>Favolaschia</taxon>
    </lineage>
</organism>
<dbReference type="PANTHER" id="PTHR15503:SF45">
    <property type="entry name" value="RNA-DIRECTED DNA POLYMERASE HOMOLOG"/>
    <property type="match status" value="1"/>
</dbReference>
<feature type="compositionally biased region" description="Acidic residues" evidence="1">
    <location>
        <begin position="925"/>
        <end position="934"/>
    </location>
</feature>
<feature type="region of interest" description="Disordered" evidence="1">
    <location>
        <begin position="156"/>
        <end position="178"/>
    </location>
</feature>
<keyword evidence="3" id="KW-1185">Reference proteome</keyword>
<feature type="compositionally biased region" description="Polar residues" evidence="1">
    <location>
        <begin position="158"/>
        <end position="178"/>
    </location>
</feature>
<evidence type="ECO:0000313" key="3">
    <source>
        <dbReference type="Proteomes" id="UP001362999"/>
    </source>
</evidence>
<protein>
    <submittedName>
        <fullName evidence="2">Uncharacterized protein</fullName>
    </submittedName>
</protein>
<proteinExistence type="predicted"/>
<feature type="compositionally biased region" description="Polar residues" evidence="1">
    <location>
        <begin position="440"/>
        <end position="454"/>
    </location>
</feature>
<dbReference type="InterPro" id="IPR032567">
    <property type="entry name" value="RTL1-rel"/>
</dbReference>
<evidence type="ECO:0000313" key="2">
    <source>
        <dbReference type="EMBL" id="KAK7021146.1"/>
    </source>
</evidence>
<evidence type="ECO:0000256" key="1">
    <source>
        <dbReference type="SAM" id="MobiDB-lite"/>
    </source>
</evidence>